<protein>
    <submittedName>
        <fullName evidence="1">Uncharacterized protein</fullName>
    </submittedName>
</protein>
<dbReference type="EMBL" id="CP002199">
    <property type="protein sequence ID" value="ADN18007.1"/>
    <property type="molecule type" value="Genomic_DNA"/>
</dbReference>
<gene>
    <name evidence="1" type="ordered locus">Cyan7822_6184</name>
</gene>
<dbReference type="KEGG" id="cyj:Cyan7822_6184"/>
<dbReference type="AlphaFoldDB" id="E0UM27"/>
<reference evidence="2" key="1">
    <citation type="journal article" date="2011" name="MBio">
        <title>Novel metabolic attributes of the genus Cyanothece, comprising a group of unicellular nitrogen-fixing Cyanobacteria.</title>
        <authorList>
            <person name="Bandyopadhyay A."/>
            <person name="Elvitigala T."/>
            <person name="Welsh E."/>
            <person name="Stockel J."/>
            <person name="Liberton M."/>
            <person name="Min H."/>
            <person name="Sherman L.A."/>
            <person name="Pakrasi H.B."/>
        </authorList>
    </citation>
    <scope>NUCLEOTIDE SEQUENCE [LARGE SCALE GENOMIC DNA]</scope>
    <source>
        <strain evidence="2">PCC 7822</strain>
        <plasmid evidence="2">Cy782201</plasmid>
    </source>
</reference>
<sequence>MEFSQQLAITLIESKDEFPVDFEEAWNWIGYSTKQKAKNKLLNNFEPEIDYQVLLNQTVKQSGRGGYNREQIRLTVDCLKSLGMMAGTQKGKEIRRYFLECERIAKQAIEIIPAQAQEIEKLKLEVELAKTQERLLITTQAIATLHGTEMVALILGKPEAIVTKTEKAETLVTVDQFGRAIEKYDGIGISYLARRYGFAKNTKACHHWLSTIGVSEEQWLTEPALVKAKKLPRDLLPWLDKQYANKKGTRQTLLGE</sequence>
<geneLocation type="plasmid" evidence="1 2">
    <name>Cy782201</name>
</geneLocation>
<proteinExistence type="predicted"/>
<dbReference type="Proteomes" id="UP000008206">
    <property type="component" value="Plasmid Cy782201"/>
</dbReference>
<dbReference type="RefSeq" id="WP_013334757.1">
    <property type="nucleotide sequence ID" value="NC_014533.1"/>
</dbReference>
<name>E0UM27_GLOV7</name>
<evidence type="ECO:0000313" key="1">
    <source>
        <dbReference type="EMBL" id="ADN18007.1"/>
    </source>
</evidence>
<accession>E0UM27</accession>
<evidence type="ECO:0000313" key="2">
    <source>
        <dbReference type="Proteomes" id="UP000008206"/>
    </source>
</evidence>
<keyword evidence="1" id="KW-0614">Plasmid</keyword>
<dbReference type="OrthoDB" id="570998at2"/>
<dbReference type="HOGENOM" id="CLU_1084698_0_0_3"/>
<organism evidence="1 2">
    <name type="scientific">Gloeothece verrucosa (strain PCC 7822)</name>
    <name type="common">Cyanothece sp. (strain PCC 7822)</name>
    <dbReference type="NCBI Taxonomy" id="497965"/>
    <lineage>
        <taxon>Bacteria</taxon>
        <taxon>Bacillati</taxon>
        <taxon>Cyanobacteriota</taxon>
        <taxon>Cyanophyceae</taxon>
        <taxon>Oscillatoriophycideae</taxon>
        <taxon>Chroococcales</taxon>
        <taxon>Aphanothecaceae</taxon>
        <taxon>Gloeothece</taxon>
        <taxon>Gloeothece verrucosa</taxon>
    </lineage>
</organism>
<keyword evidence="2" id="KW-1185">Reference proteome</keyword>